<keyword evidence="2" id="KW-0175">Coiled coil</keyword>
<name>A0AAJ1T219_9BACI</name>
<dbReference type="RefSeq" id="WP_307257241.1">
    <property type="nucleotide sequence ID" value="NZ_JAUSUC010000016.1"/>
</dbReference>
<evidence type="ECO:0000313" key="4">
    <source>
        <dbReference type="EMBL" id="MDQ0215246.1"/>
    </source>
</evidence>
<dbReference type="Gene3D" id="3.30.70.1880">
    <property type="entry name" value="Protein of unknown function DUF881"/>
    <property type="match status" value="1"/>
</dbReference>
<feature type="coiled-coil region" evidence="2">
    <location>
        <begin position="40"/>
        <end position="93"/>
    </location>
</feature>
<evidence type="ECO:0000313" key="5">
    <source>
        <dbReference type="Proteomes" id="UP001237207"/>
    </source>
</evidence>
<dbReference type="Proteomes" id="UP001237207">
    <property type="component" value="Unassembled WGS sequence"/>
</dbReference>
<dbReference type="Pfam" id="PF05949">
    <property type="entry name" value="DUF881"/>
    <property type="match status" value="1"/>
</dbReference>
<keyword evidence="3" id="KW-0812">Transmembrane</keyword>
<keyword evidence="3" id="KW-1133">Transmembrane helix</keyword>
<evidence type="ECO:0000256" key="2">
    <source>
        <dbReference type="SAM" id="Coils"/>
    </source>
</evidence>
<proteinExistence type="inferred from homology"/>
<dbReference type="AlphaFoldDB" id="A0AAJ1T219"/>
<evidence type="ECO:0000256" key="3">
    <source>
        <dbReference type="SAM" id="Phobius"/>
    </source>
</evidence>
<evidence type="ECO:0000256" key="1">
    <source>
        <dbReference type="ARBA" id="ARBA00009108"/>
    </source>
</evidence>
<keyword evidence="3" id="KW-0472">Membrane</keyword>
<dbReference type="InterPro" id="IPR010273">
    <property type="entry name" value="DUF881"/>
</dbReference>
<sequence>MKKKKTIISFTIITLIIGFMLAILYQSVQSYQEKRDTRDIWELREELTKEKQNQSNLLNEIRSIEAKLKKYEHQEKESGEEILRETLAELKKETGLTEVKGPGIIISVEPVEEEILLGKKIEDISPSLLTRLVNELNMYEAEYISIAGERIVNSTVIRDINGETKINGESIGTGPFKVHVIVKDAKKAERLYNHMKVSKSVDEFFVENFRVNISEPNPEVVIPAYSKSIRIKEMQPVKE</sequence>
<comment type="similarity">
    <text evidence="1">Belongs to the UPF0749 family.</text>
</comment>
<reference evidence="4" key="1">
    <citation type="submission" date="2023-07" db="EMBL/GenBank/DDBJ databases">
        <title>Genomic Encyclopedia of Type Strains, Phase IV (KMG-IV): sequencing the most valuable type-strain genomes for metagenomic binning, comparative biology and taxonomic classification.</title>
        <authorList>
            <person name="Goeker M."/>
        </authorList>
    </citation>
    <scope>NUCLEOTIDE SEQUENCE</scope>
    <source>
        <strain evidence="4">DSM 23947</strain>
    </source>
</reference>
<dbReference type="EMBL" id="JAUSUC010000016">
    <property type="protein sequence ID" value="MDQ0215246.1"/>
    <property type="molecule type" value="Genomic_DNA"/>
</dbReference>
<feature type="transmembrane region" description="Helical" evidence="3">
    <location>
        <begin position="7"/>
        <end position="25"/>
    </location>
</feature>
<protein>
    <submittedName>
        <fullName evidence="4">Uncharacterized protein YlxW (UPF0749 family)</fullName>
    </submittedName>
</protein>
<accession>A0AAJ1T219</accession>
<dbReference type="PANTHER" id="PTHR37313:SF2">
    <property type="entry name" value="UPF0749 PROTEIN YLXX"/>
    <property type="match status" value="1"/>
</dbReference>
<keyword evidence="5" id="KW-1185">Reference proteome</keyword>
<comment type="caution">
    <text evidence="4">The sequence shown here is derived from an EMBL/GenBank/DDBJ whole genome shotgun (WGS) entry which is preliminary data.</text>
</comment>
<gene>
    <name evidence="4" type="ORF">J2S13_001646</name>
</gene>
<organism evidence="4 5">
    <name type="scientific">Oikeobacillus pervagus</name>
    <dbReference type="NCBI Taxonomy" id="1325931"/>
    <lineage>
        <taxon>Bacteria</taxon>
        <taxon>Bacillati</taxon>
        <taxon>Bacillota</taxon>
        <taxon>Bacilli</taxon>
        <taxon>Bacillales</taxon>
        <taxon>Bacillaceae</taxon>
        <taxon>Oikeobacillus</taxon>
    </lineage>
</organism>
<dbReference type="PANTHER" id="PTHR37313">
    <property type="entry name" value="UPF0749 PROTEIN RV1825"/>
    <property type="match status" value="1"/>
</dbReference>